<evidence type="ECO:0000313" key="9">
    <source>
        <dbReference type="EMBL" id="GGD57285.1"/>
    </source>
</evidence>
<feature type="transmembrane region" description="Helical" evidence="7">
    <location>
        <begin position="31"/>
        <end position="54"/>
    </location>
</feature>
<evidence type="ECO:0000256" key="1">
    <source>
        <dbReference type="ARBA" id="ARBA00004651"/>
    </source>
</evidence>
<evidence type="ECO:0000256" key="6">
    <source>
        <dbReference type="ARBA" id="ARBA00023136"/>
    </source>
</evidence>
<evidence type="ECO:0000259" key="8">
    <source>
        <dbReference type="PROSITE" id="PS50928"/>
    </source>
</evidence>
<dbReference type="EMBL" id="BMHP01000001">
    <property type="protein sequence ID" value="GGD57285.1"/>
    <property type="molecule type" value="Genomic_DNA"/>
</dbReference>
<dbReference type="RefSeq" id="WP_229750113.1">
    <property type="nucleotide sequence ID" value="NZ_BMHP01000001.1"/>
</dbReference>
<feature type="transmembrane region" description="Helical" evidence="7">
    <location>
        <begin position="91"/>
        <end position="112"/>
    </location>
</feature>
<sequence>MAAAGKAKLEQRTGGRTGRQLYKWREYGTGYLFMLPWVIGFGVFTAFPLGWSLYMSFHTVSFNATGFTYRFVGFDNFMRVLFEDSEYTVKMILYFQEMILIVPLIIIFSFLVSILLNQKFPGRMLLRAVFFLPVIFATGQVLLELFRQGQGELPFISQYGLEPLVANAVGKQFAEPVLNVLSQAVIILWYSGVQILIFIAGFQTIPGAIYEAVRIDGASPWESFWKITLPGMKPYIGLCTLYTLVDLFTFPFNPIMELVSKHMFKQDTGYGYSSAMAWLYFAGVLLLMLLVIWFTSRAGKERRG</sequence>
<dbReference type="Gene3D" id="1.10.3720.10">
    <property type="entry name" value="MetI-like"/>
    <property type="match status" value="1"/>
</dbReference>
<dbReference type="InterPro" id="IPR035906">
    <property type="entry name" value="MetI-like_sf"/>
</dbReference>
<dbReference type="GO" id="GO:0055085">
    <property type="term" value="P:transmembrane transport"/>
    <property type="evidence" value="ECO:0007669"/>
    <property type="project" value="InterPro"/>
</dbReference>
<dbReference type="PROSITE" id="PS50928">
    <property type="entry name" value="ABC_TM1"/>
    <property type="match status" value="1"/>
</dbReference>
<dbReference type="SUPFAM" id="SSF161098">
    <property type="entry name" value="MetI-like"/>
    <property type="match status" value="1"/>
</dbReference>
<feature type="transmembrane region" description="Helical" evidence="7">
    <location>
        <begin position="275"/>
        <end position="294"/>
    </location>
</feature>
<keyword evidence="4 7" id="KW-0812">Transmembrane</keyword>
<dbReference type="InterPro" id="IPR000515">
    <property type="entry name" value="MetI-like"/>
</dbReference>
<reference evidence="9" key="2">
    <citation type="submission" date="2020-09" db="EMBL/GenBank/DDBJ databases">
        <authorList>
            <person name="Sun Q."/>
            <person name="Zhou Y."/>
        </authorList>
    </citation>
    <scope>NUCLEOTIDE SEQUENCE</scope>
    <source>
        <strain evidence="9">CGMCC 1.15178</strain>
    </source>
</reference>
<feature type="transmembrane region" description="Helical" evidence="7">
    <location>
        <begin position="234"/>
        <end position="255"/>
    </location>
</feature>
<evidence type="ECO:0000256" key="3">
    <source>
        <dbReference type="ARBA" id="ARBA00022475"/>
    </source>
</evidence>
<dbReference type="CDD" id="cd06261">
    <property type="entry name" value="TM_PBP2"/>
    <property type="match status" value="1"/>
</dbReference>
<keyword evidence="5 7" id="KW-1133">Transmembrane helix</keyword>
<keyword evidence="6 7" id="KW-0472">Membrane</keyword>
<protein>
    <submittedName>
        <fullName evidence="9">Lactose ABC transporter permease</fullName>
    </submittedName>
</protein>
<dbReference type="AlphaFoldDB" id="A0A916YRB5"/>
<name>A0A916YRB5_9BACL</name>
<feature type="domain" description="ABC transmembrane type-1" evidence="8">
    <location>
        <begin position="95"/>
        <end position="291"/>
    </location>
</feature>
<gene>
    <name evidence="9" type="ORF">GCM10010911_13830</name>
</gene>
<evidence type="ECO:0000256" key="7">
    <source>
        <dbReference type="SAM" id="Phobius"/>
    </source>
</evidence>
<evidence type="ECO:0000256" key="5">
    <source>
        <dbReference type="ARBA" id="ARBA00022989"/>
    </source>
</evidence>
<accession>A0A916YRB5</accession>
<evidence type="ECO:0000256" key="4">
    <source>
        <dbReference type="ARBA" id="ARBA00022692"/>
    </source>
</evidence>
<comment type="subcellular location">
    <subcellularLocation>
        <location evidence="1">Cell membrane</location>
        <topology evidence="1">Multi-pass membrane protein</topology>
    </subcellularLocation>
</comment>
<feature type="transmembrane region" description="Helical" evidence="7">
    <location>
        <begin position="187"/>
        <end position="213"/>
    </location>
</feature>
<dbReference type="GO" id="GO:0005886">
    <property type="term" value="C:plasma membrane"/>
    <property type="evidence" value="ECO:0007669"/>
    <property type="project" value="UniProtKB-SubCell"/>
</dbReference>
<proteinExistence type="predicted"/>
<organism evidence="9 10">
    <name type="scientific">Paenibacillus nasutitermitis</name>
    <dbReference type="NCBI Taxonomy" id="1652958"/>
    <lineage>
        <taxon>Bacteria</taxon>
        <taxon>Bacillati</taxon>
        <taxon>Bacillota</taxon>
        <taxon>Bacilli</taxon>
        <taxon>Bacillales</taxon>
        <taxon>Paenibacillaceae</taxon>
        <taxon>Paenibacillus</taxon>
    </lineage>
</organism>
<evidence type="ECO:0000313" key="10">
    <source>
        <dbReference type="Proteomes" id="UP000612456"/>
    </source>
</evidence>
<dbReference type="InterPro" id="IPR050809">
    <property type="entry name" value="UgpAE/MalFG_permease"/>
</dbReference>
<keyword evidence="10" id="KW-1185">Reference proteome</keyword>
<dbReference type="PANTHER" id="PTHR43227:SF3">
    <property type="entry name" value="BINDING-PROTEIN-DEPENDENT TRANSPORT SYSTEMS INNER MEMBRANE COMPONENT"/>
    <property type="match status" value="1"/>
</dbReference>
<keyword evidence="2" id="KW-0813">Transport</keyword>
<keyword evidence="3" id="KW-1003">Cell membrane</keyword>
<feature type="transmembrane region" description="Helical" evidence="7">
    <location>
        <begin position="124"/>
        <end position="143"/>
    </location>
</feature>
<dbReference type="PANTHER" id="PTHR43227">
    <property type="entry name" value="BLL4140 PROTEIN"/>
    <property type="match status" value="1"/>
</dbReference>
<dbReference type="Proteomes" id="UP000612456">
    <property type="component" value="Unassembled WGS sequence"/>
</dbReference>
<comment type="caution">
    <text evidence="9">The sequence shown here is derived from an EMBL/GenBank/DDBJ whole genome shotgun (WGS) entry which is preliminary data.</text>
</comment>
<reference evidence="9" key="1">
    <citation type="journal article" date="2014" name="Int. J. Syst. Evol. Microbiol.">
        <title>Complete genome sequence of Corynebacterium casei LMG S-19264T (=DSM 44701T), isolated from a smear-ripened cheese.</title>
        <authorList>
            <consortium name="US DOE Joint Genome Institute (JGI-PGF)"/>
            <person name="Walter F."/>
            <person name="Albersmeier A."/>
            <person name="Kalinowski J."/>
            <person name="Ruckert C."/>
        </authorList>
    </citation>
    <scope>NUCLEOTIDE SEQUENCE</scope>
    <source>
        <strain evidence="9">CGMCC 1.15178</strain>
    </source>
</reference>
<evidence type="ECO:0000256" key="2">
    <source>
        <dbReference type="ARBA" id="ARBA00022448"/>
    </source>
</evidence>